<organism evidence="1 2">
    <name type="scientific">Caballeronia terrestris</name>
    <dbReference type="NCBI Taxonomy" id="1226301"/>
    <lineage>
        <taxon>Bacteria</taxon>
        <taxon>Pseudomonadati</taxon>
        <taxon>Pseudomonadota</taxon>
        <taxon>Betaproteobacteria</taxon>
        <taxon>Burkholderiales</taxon>
        <taxon>Burkholderiaceae</taxon>
        <taxon>Caballeronia</taxon>
    </lineage>
</organism>
<name>A0A158KJC1_9BURK</name>
<evidence type="ECO:0000313" key="1">
    <source>
        <dbReference type="EMBL" id="SAL81242.1"/>
    </source>
</evidence>
<protein>
    <submittedName>
        <fullName evidence="1">Uncharacterized protein</fullName>
    </submittedName>
</protein>
<keyword evidence="2" id="KW-1185">Reference proteome</keyword>
<proteinExistence type="predicted"/>
<dbReference type="OrthoDB" id="9791827at2"/>
<dbReference type="Proteomes" id="UP000054925">
    <property type="component" value="Unassembled WGS sequence"/>
</dbReference>
<gene>
    <name evidence="1" type="ORF">AWB67_05792</name>
</gene>
<sequence length="305" mass="35079">MSVLATMKTTIKELLPDPLFLSLSHRRWVGRFPDLARPVTFNEKILHRCLYPDPRYAALTDKLLVRGYVSRIIGEQHLIPLLSTPDQFDVEHFDALPCAFVMKANHGSGYVKIVRDKSQVSFEELRQLARCWLGSNFYRVARERHYEHIAPRIFFEALLVDQQSNIPADFKIHCFNQPHGVHKAYILHISDRYSSHPRGDFYDEDWNHLDITIGHYPKSVTASPRPANLCEILRCAKALAANFDYVRVDLYAPDEKVMFGELTFTPGAGVYQLLPDKVDFDWGRMLEMRPPNGGRLPGSIVNNSR</sequence>
<dbReference type="Pfam" id="PF14305">
    <property type="entry name" value="ATPgrasp_TupA"/>
    <property type="match status" value="1"/>
</dbReference>
<dbReference type="AlphaFoldDB" id="A0A158KJC1"/>
<accession>A0A158KJC1</accession>
<dbReference type="RefSeq" id="WP_087659589.1">
    <property type="nucleotide sequence ID" value="NZ_FCOL02000060.1"/>
</dbReference>
<evidence type="ECO:0000313" key="2">
    <source>
        <dbReference type="Proteomes" id="UP000054925"/>
    </source>
</evidence>
<dbReference type="EMBL" id="FCOL02000060">
    <property type="protein sequence ID" value="SAL81242.1"/>
    <property type="molecule type" value="Genomic_DNA"/>
</dbReference>
<reference evidence="1" key="1">
    <citation type="submission" date="2016-01" db="EMBL/GenBank/DDBJ databases">
        <authorList>
            <person name="Peeters C."/>
        </authorList>
    </citation>
    <scope>NUCLEOTIDE SEQUENCE [LARGE SCALE GENOMIC DNA]</scope>
    <source>
        <strain evidence="1">LMG 22937</strain>
    </source>
</reference>
<comment type="caution">
    <text evidence="1">The sequence shown here is derived from an EMBL/GenBank/DDBJ whole genome shotgun (WGS) entry which is preliminary data.</text>
</comment>
<dbReference type="InterPro" id="IPR029465">
    <property type="entry name" value="ATPgrasp_TupA"/>
</dbReference>